<dbReference type="EMBL" id="KI546044">
    <property type="protein sequence ID" value="EST47302.1"/>
    <property type="molecule type" value="Genomic_DNA"/>
</dbReference>
<evidence type="ECO:0000313" key="1">
    <source>
        <dbReference type="EMBL" id="EST46703.1"/>
    </source>
</evidence>
<dbReference type="AlphaFoldDB" id="V6LR43"/>
<proteinExistence type="predicted"/>
<evidence type="ECO:0000313" key="2">
    <source>
        <dbReference type="EMBL" id="EST47302.1"/>
    </source>
</evidence>
<dbReference type="EMBL" id="KI546071">
    <property type="protein sequence ID" value="EST46703.1"/>
    <property type="molecule type" value="Genomic_DNA"/>
</dbReference>
<organism evidence="1">
    <name type="scientific">Spironucleus salmonicida</name>
    <dbReference type="NCBI Taxonomy" id="348837"/>
    <lineage>
        <taxon>Eukaryota</taxon>
        <taxon>Metamonada</taxon>
        <taxon>Diplomonadida</taxon>
        <taxon>Hexamitidae</taxon>
        <taxon>Hexamitinae</taxon>
        <taxon>Spironucleus</taxon>
    </lineage>
</organism>
<gene>
    <name evidence="2" type="ORF">SS50377_12620</name>
    <name evidence="1" type="ORF">SS50377_13297</name>
</gene>
<reference evidence="1" key="1">
    <citation type="journal article" date="2014" name="PLoS Genet.">
        <title>The Genome of Spironucleus salmonicida Highlights a Fish Pathogen Adapted to Fluctuating Environments.</title>
        <authorList>
            <person name="Xu F."/>
            <person name="Jerlstrom-Hultqvist J."/>
            <person name="Einarsson E."/>
            <person name="Astvaldsson A."/>
            <person name="Svard S.G."/>
            <person name="Andersson J.O."/>
        </authorList>
    </citation>
    <scope>NUCLEOTIDE SEQUENCE</scope>
</reference>
<accession>V6LR43</accession>
<protein>
    <submittedName>
        <fullName evidence="1">Uncharacterized protein</fullName>
    </submittedName>
</protein>
<sequence>MLLQIPARYASAKKVQNRLVRISQLIPLPESTVSAEIVISVVGISRFRMSAFALLGTPNQETFVSQNQNSHGP</sequence>
<name>V6LR43_9EUKA</name>